<dbReference type="Gene3D" id="3.30.1490.20">
    <property type="entry name" value="ATP-grasp fold, A domain"/>
    <property type="match status" value="1"/>
</dbReference>
<evidence type="ECO:0000256" key="21">
    <source>
        <dbReference type="PIRSR" id="PIRSR039102-3"/>
    </source>
</evidence>
<evidence type="ECO:0000256" key="17">
    <source>
        <dbReference type="ARBA" id="ARBA00060592"/>
    </source>
</evidence>
<gene>
    <name evidence="18" type="primary">ddl</name>
    <name evidence="24" type="ORF">AKJ09_04857</name>
</gene>
<evidence type="ECO:0000256" key="12">
    <source>
        <dbReference type="ARBA" id="ARBA00022960"/>
    </source>
</evidence>
<dbReference type="InterPro" id="IPR011761">
    <property type="entry name" value="ATP-grasp"/>
</dbReference>
<feature type="binding site" evidence="21">
    <location>
        <position position="337"/>
    </location>
    <ligand>
        <name>Mg(2+)</name>
        <dbReference type="ChEBI" id="CHEBI:18420"/>
        <label>2</label>
    </ligand>
</feature>
<evidence type="ECO:0000256" key="20">
    <source>
        <dbReference type="PIRSR" id="PIRSR039102-2"/>
    </source>
</evidence>
<dbReference type="NCBIfam" id="NF002528">
    <property type="entry name" value="PRK01966.1-4"/>
    <property type="match status" value="1"/>
</dbReference>
<feature type="binding site" evidence="20">
    <location>
        <begin position="239"/>
        <end position="246"/>
    </location>
    <ligand>
        <name>ATP</name>
        <dbReference type="ChEBI" id="CHEBI:30616"/>
    </ligand>
</feature>
<dbReference type="Pfam" id="PF01820">
    <property type="entry name" value="Dala_Dala_lig_N"/>
    <property type="match status" value="1"/>
</dbReference>
<dbReference type="PATRIC" id="fig|1391654.3.peg.4920"/>
<feature type="binding site" evidence="21">
    <location>
        <position position="335"/>
    </location>
    <ligand>
        <name>Mg(2+)</name>
        <dbReference type="ChEBI" id="CHEBI:18420"/>
        <label>2</label>
    </ligand>
</feature>
<comment type="similarity">
    <text evidence="5 18">Belongs to the D-alanine--D-alanine ligase family.</text>
</comment>
<dbReference type="InterPro" id="IPR011127">
    <property type="entry name" value="Dala_Dala_lig_N"/>
</dbReference>
<dbReference type="PROSITE" id="PS50975">
    <property type="entry name" value="ATP_GRASP"/>
    <property type="match status" value="1"/>
</dbReference>
<evidence type="ECO:0000256" key="8">
    <source>
        <dbReference type="ARBA" id="ARBA00022723"/>
    </source>
</evidence>
<organism evidence="24 25">
    <name type="scientific">Labilithrix luteola</name>
    <dbReference type="NCBI Taxonomy" id="1391654"/>
    <lineage>
        <taxon>Bacteria</taxon>
        <taxon>Pseudomonadati</taxon>
        <taxon>Myxococcota</taxon>
        <taxon>Polyangia</taxon>
        <taxon>Polyangiales</taxon>
        <taxon>Labilitrichaceae</taxon>
        <taxon>Labilithrix</taxon>
    </lineage>
</organism>
<comment type="catalytic activity">
    <reaction evidence="16 18">
        <text>2 D-alanine + ATP = D-alanyl-D-alanine + ADP + phosphate + H(+)</text>
        <dbReference type="Rhea" id="RHEA:11224"/>
        <dbReference type="ChEBI" id="CHEBI:15378"/>
        <dbReference type="ChEBI" id="CHEBI:30616"/>
        <dbReference type="ChEBI" id="CHEBI:43474"/>
        <dbReference type="ChEBI" id="CHEBI:57416"/>
        <dbReference type="ChEBI" id="CHEBI:57822"/>
        <dbReference type="ChEBI" id="CHEBI:456216"/>
        <dbReference type="EC" id="6.3.2.4"/>
    </reaction>
</comment>
<dbReference type="InterPro" id="IPR000291">
    <property type="entry name" value="D-Ala_lig_Van_CS"/>
</dbReference>
<feature type="binding site" evidence="21">
    <location>
        <position position="335"/>
    </location>
    <ligand>
        <name>Mg(2+)</name>
        <dbReference type="ChEBI" id="CHEBI:18420"/>
        <label>1</label>
    </ligand>
</feature>
<dbReference type="EC" id="6.3.2.4" evidence="18"/>
<dbReference type="Proteomes" id="UP000064967">
    <property type="component" value="Chromosome"/>
</dbReference>
<feature type="binding site" evidence="20">
    <location>
        <begin position="334"/>
        <end position="335"/>
    </location>
    <ligand>
        <name>ATP</name>
        <dbReference type="ChEBI" id="CHEBI:30616"/>
    </ligand>
</feature>
<sequence>MSAPAHGSKSVDGLDGLLRVGVLFGGRSAEHEISILSARNVIAALDRTRFVPVPIGIDRDGTWRIESEKRLEGLLADPRHVHLDTSAPVVTLEPHPRGGKLVAREPAHASLFGSIDVVFPVLHGPGGEDGTVQGLLDLADLPYVGAGLLGSAIGMDKDVTKRLLRDAGIPVARFVVLRKFDFERDPGTAAEKAASLGFPCFTKPANLGSSVGVRRVASRAELHEALAYAFDFDTKVIVEEAVVGREIECSVLGNDEPIASGVGEIVVEHPAGFYSYDAKYVDEAGARLVIPAELSALVLANVRDTAVRVFQVLECAGLARVDFFLRKDGTLLVNEINTLPGFTRISMYPKLWEVAGIERTELVSRLVDLAIERHRAKTNLVHAR</sequence>
<dbReference type="RefSeq" id="WP_146649202.1">
    <property type="nucleotide sequence ID" value="NZ_CP012333.1"/>
</dbReference>
<feature type="binding site" evidence="21">
    <location>
        <position position="322"/>
    </location>
    <ligand>
        <name>Mg(2+)</name>
        <dbReference type="ChEBI" id="CHEBI:18420"/>
        <label>1</label>
    </ligand>
</feature>
<dbReference type="InterPro" id="IPR005905">
    <property type="entry name" value="D_ala_D_ala"/>
</dbReference>
<keyword evidence="14 21" id="KW-0464">Manganese</keyword>
<evidence type="ECO:0000256" key="13">
    <source>
        <dbReference type="ARBA" id="ARBA00022984"/>
    </source>
</evidence>
<dbReference type="KEGG" id="llu:AKJ09_04857"/>
<dbReference type="GO" id="GO:0008716">
    <property type="term" value="F:D-alanine-D-alanine ligase activity"/>
    <property type="evidence" value="ECO:0007669"/>
    <property type="project" value="UniProtKB-UniRule"/>
</dbReference>
<dbReference type="GO" id="GO:0009252">
    <property type="term" value="P:peptidoglycan biosynthetic process"/>
    <property type="evidence" value="ECO:0007669"/>
    <property type="project" value="UniProtKB-UniRule"/>
</dbReference>
<dbReference type="InterPro" id="IPR013815">
    <property type="entry name" value="ATP_grasp_subdomain_1"/>
</dbReference>
<comment type="cofactor">
    <cofactor evidence="1">
        <name>Mn(2+)</name>
        <dbReference type="ChEBI" id="CHEBI:29035"/>
    </cofactor>
</comment>
<dbReference type="PANTHER" id="PTHR23132:SF25">
    <property type="entry name" value="D-ALANINE--D-ALANINE LIGASE A"/>
    <property type="match status" value="1"/>
</dbReference>
<evidence type="ECO:0000256" key="7">
    <source>
        <dbReference type="ARBA" id="ARBA00022598"/>
    </source>
</evidence>
<dbReference type="PROSITE" id="PS00843">
    <property type="entry name" value="DALA_DALA_LIGASE_1"/>
    <property type="match status" value="1"/>
</dbReference>
<feature type="active site" evidence="19">
    <location>
        <position position="30"/>
    </location>
</feature>
<feature type="binding site" evidence="20">
    <location>
        <position position="157"/>
    </location>
    <ligand>
        <name>ATP</name>
        <dbReference type="ChEBI" id="CHEBI:30616"/>
    </ligand>
</feature>
<dbReference type="GO" id="GO:0008360">
    <property type="term" value="P:regulation of cell shape"/>
    <property type="evidence" value="ECO:0007669"/>
    <property type="project" value="UniProtKB-KW"/>
</dbReference>
<evidence type="ECO:0000256" key="1">
    <source>
        <dbReference type="ARBA" id="ARBA00001936"/>
    </source>
</evidence>
<evidence type="ECO:0000256" key="3">
    <source>
        <dbReference type="ARBA" id="ARBA00004496"/>
    </source>
</evidence>
<keyword evidence="8 21" id="KW-0479">Metal-binding</keyword>
<comment type="pathway">
    <text evidence="4 18">Cell wall biogenesis; peptidoglycan biosynthesis.</text>
</comment>
<evidence type="ECO:0000256" key="19">
    <source>
        <dbReference type="PIRSR" id="PIRSR039102-1"/>
    </source>
</evidence>
<dbReference type="Gene3D" id="3.30.470.20">
    <property type="entry name" value="ATP-grasp fold, B domain"/>
    <property type="match status" value="1"/>
</dbReference>
<keyword evidence="12 18" id="KW-0133">Cell shape</keyword>
<dbReference type="Pfam" id="PF07478">
    <property type="entry name" value="Dala_Dala_lig_C"/>
    <property type="match status" value="1"/>
</dbReference>
<dbReference type="FunFam" id="3.30.470.20:FF:000008">
    <property type="entry name" value="D-alanine--D-alanine ligase"/>
    <property type="match status" value="1"/>
</dbReference>
<evidence type="ECO:0000256" key="2">
    <source>
        <dbReference type="ARBA" id="ARBA00003921"/>
    </source>
</evidence>
<dbReference type="GO" id="GO:0005829">
    <property type="term" value="C:cytosol"/>
    <property type="evidence" value="ECO:0007669"/>
    <property type="project" value="TreeGrafter"/>
</dbReference>
<accession>A0A0K1PXE5</accession>
<evidence type="ECO:0000256" key="11">
    <source>
        <dbReference type="ARBA" id="ARBA00022842"/>
    </source>
</evidence>
<evidence type="ECO:0000313" key="24">
    <source>
        <dbReference type="EMBL" id="AKU98193.1"/>
    </source>
</evidence>
<dbReference type="PIRSF" id="PIRSF039102">
    <property type="entry name" value="Ddl/VanB"/>
    <property type="match status" value="1"/>
</dbReference>
<comment type="cofactor">
    <cofactor evidence="21">
        <name>Mg(2+)</name>
        <dbReference type="ChEBI" id="CHEBI:18420"/>
    </cofactor>
    <cofactor evidence="21">
        <name>Mn(2+)</name>
        <dbReference type="ChEBI" id="CHEBI:29035"/>
    </cofactor>
    <text evidence="21">Binds 2 magnesium or manganese ions per subunit.</text>
</comment>
<dbReference type="GO" id="GO:0071555">
    <property type="term" value="P:cell wall organization"/>
    <property type="evidence" value="ECO:0007669"/>
    <property type="project" value="UniProtKB-KW"/>
</dbReference>
<evidence type="ECO:0000256" key="22">
    <source>
        <dbReference type="PROSITE-ProRule" id="PRU00409"/>
    </source>
</evidence>
<dbReference type="AlphaFoldDB" id="A0A0K1PXE5"/>
<dbReference type="PANTHER" id="PTHR23132">
    <property type="entry name" value="D-ALANINE--D-ALANINE LIGASE"/>
    <property type="match status" value="1"/>
</dbReference>
<keyword evidence="25" id="KW-1185">Reference proteome</keyword>
<evidence type="ECO:0000256" key="5">
    <source>
        <dbReference type="ARBA" id="ARBA00010871"/>
    </source>
</evidence>
<dbReference type="SMART" id="SM01209">
    <property type="entry name" value="GARS_A"/>
    <property type="match status" value="1"/>
</dbReference>
<feature type="binding site" evidence="20">
    <location>
        <begin position="201"/>
        <end position="203"/>
    </location>
    <ligand>
        <name>ATP</name>
        <dbReference type="ChEBI" id="CHEBI:30616"/>
    </ligand>
</feature>
<keyword evidence="7 18" id="KW-0436">Ligase</keyword>
<dbReference type="OrthoDB" id="9813261at2"/>
<comment type="pathway">
    <text evidence="17">Glycan biosynthesis.</text>
</comment>
<dbReference type="Gene3D" id="3.40.50.20">
    <property type="match status" value="1"/>
</dbReference>
<dbReference type="EMBL" id="CP012333">
    <property type="protein sequence ID" value="AKU98193.1"/>
    <property type="molecule type" value="Genomic_DNA"/>
</dbReference>
<evidence type="ECO:0000313" key="25">
    <source>
        <dbReference type="Proteomes" id="UP000064967"/>
    </source>
</evidence>
<evidence type="ECO:0000256" key="6">
    <source>
        <dbReference type="ARBA" id="ARBA00022490"/>
    </source>
</evidence>
<dbReference type="FunFam" id="3.30.1490.20:FF:000007">
    <property type="entry name" value="D-alanine--D-alanine ligase"/>
    <property type="match status" value="1"/>
</dbReference>
<protein>
    <recommendedName>
        <fullName evidence="18">D-alanine--D-alanine ligase</fullName>
        <ecNumber evidence="18">6.3.2.4</ecNumber>
    </recommendedName>
    <alternativeName>
        <fullName evidence="18">D-Ala-D-Ala ligase</fullName>
    </alternativeName>
    <alternativeName>
        <fullName evidence="18">D-alanylalanine synthetase</fullName>
    </alternativeName>
</protein>
<dbReference type="UniPathway" id="UPA00219"/>
<dbReference type="GO" id="GO:0005524">
    <property type="term" value="F:ATP binding"/>
    <property type="evidence" value="ECO:0007669"/>
    <property type="project" value="UniProtKB-UniRule"/>
</dbReference>
<evidence type="ECO:0000256" key="14">
    <source>
        <dbReference type="ARBA" id="ARBA00023211"/>
    </source>
</evidence>
<keyword evidence="15 18" id="KW-0961">Cell wall biogenesis/degradation</keyword>
<proteinExistence type="inferred from homology"/>
<evidence type="ECO:0000259" key="23">
    <source>
        <dbReference type="PROSITE" id="PS50975"/>
    </source>
</evidence>
<dbReference type="GO" id="GO:0046872">
    <property type="term" value="F:metal ion binding"/>
    <property type="evidence" value="ECO:0007669"/>
    <property type="project" value="UniProtKB-KW"/>
</dbReference>
<dbReference type="HAMAP" id="MF_00047">
    <property type="entry name" value="Dala_Dala_lig"/>
    <property type="match status" value="1"/>
</dbReference>
<evidence type="ECO:0000256" key="16">
    <source>
        <dbReference type="ARBA" id="ARBA00047614"/>
    </source>
</evidence>
<reference evidence="24 25" key="1">
    <citation type="submission" date="2015-08" db="EMBL/GenBank/DDBJ databases">
        <authorList>
            <person name="Babu N.S."/>
            <person name="Beckwith C.J."/>
            <person name="Beseler K.G."/>
            <person name="Brison A."/>
            <person name="Carone J.V."/>
            <person name="Caskin T.P."/>
            <person name="Diamond M."/>
            <person name="Durham M.E."/>
            <person name="Foxe J.M."/>
            <person name="Go M."/>
            <person name="Henderson B.A."/>
            <person name="Jones I.B."/>
            <person name="McGettigan J.A."/>
            <person name="Micheletti S.J."/>
            <person name="Nasrallah M.E."/>
            <person name="Ortiz D."/>
            <person name="Piller C.R."/>
            <person name="Privatt S.R."/>
            <person name="Schneider S.L."/>
            <person name="Sharp S."/>
            <person name="Smith T.C."/>
            <person name="Stanton J.D."/>
            <person name="Ullery H.E."/>
            <person name="Wilson R.J."/>
            <person name="Serrano M.G."/>
            <person name="Buck G."/>
            <person name="Lee V."/>
            <person name="Wang Y."/>
            <person name="Carvalho R."/>
            <person name="Voegtly L."/>
            <person name="Shi R."/>
            <person name="Duckworth R."/>
            <person name="Johnson A."/>
            <person name="Loviza R."/>
            <person name="Walstead R."/>
            <person name="Shah Z."/>
            <person name="Kiflezghi M."/>
            <person name="Wade K."/>
            <person name="Ball S.L."/>
            <person name="Bradley K.W."/>
            <person name="Asai D.J."/>
            <person name="Bowman C.A."/>
            <person name="Russell D.A."/>
            <person name="Pope W.H."/>
            <person name="Jacobs-Sera D."/>
            <person name="Hendrix R.W."/>
            <person name="Hatfull G.F."/>
        </authorList>
    </citation>
    <scope>NUCLEOTIDE SEQUENCE [LARGE SCALE GENOMIC DNA]</scope>
    <source>
        <strain evidence="24 25">DSM 27648</strain>
    </source>
</reference>
<dbReference type="PROSITE" id="PS00844">
    <property type="entry name" value="DALA_DALA_LIGASE_2"/>
    <property type="match status" value="1"/>
</dbReference>
<evidence type="ECO:0000256" key="15">
    <source>
        <dbReference type="ARBA" id="ARBA00023316"/>
    </source>
</evidence>
<keyword evidence="6 18" id="KW-0963">Cytoplasm</keyword>
<name>A0A0K1PXE5_9BACT</name>
<dbReference type="InterPro" id="IPR016185">
    <property type="entry name" value="PreATP-grasp_dom_sf"/>
</dbReference>
<keyword evidence="11 21" id="KW-0460">Magnesium</keyword>
<dbReference type="STRING" id="1391654.AKJ09_04857"/>
<keyword evidence="13 18" id="KW-0573">Peptidoglycan synthesis</keyword>
<keyword evidence="10 22" id="KW-0067">ATP-binding</keyword>
<feature type="domain" description="ATP-grasp" evidence="23">
    <location>
        <begin position="161"/>
        <end position="368"/>
    </location>
</feature>
<feature type="active site" evidence="19">
    <location>
        <position position="209"/>
    </location>
</feature>
<dbReference type="InterPro" id="IPR011095">
    <property type="entry name" value="Dala_Dala_lig_C"/>
</dbReference>
<feature type="active site" evidence="19">
    <location>
        <position position="346"/>
    </location>
</feature>
<dbReference type="SUPFAM" id="SSF52440">
    <property type="entry name" value="PreATP-grasp domain"/>
    <property type="match status" value="1"/>
</dbReference>
<evidence type="ECO:0000256" key="4">
    <source>
        <dbReference type="ARBA" id="ARBA00004752"/>
    </source>
</evidence>
<comment type="function">
    <text evidence="2 18">Cell wall formation.</text>
</comment>
<evidence type="ECO:0000256" key="18">
    <source>
        <dbReference type="HAMAP-Rule" id="MF_00047"/>
    </source>
</evidence>
<evidence type="ECO:0000256" key="10">
    <source>
        <dbReference type="ARBA" id="ARBA00022840"/>
    </source>
</evidence>
<feature type="binding site" evidence="20">
    <location>
        <begin position="209"/>
        <end position="210"/>
    </location>
    <ligand>
        <name>ATP</name>
        <dbReference type="ChEBI" id="CHEBI:30616"/>
    </ligand>
</feature>
<dbReference type="SUPFAM" id="SSF56059">
    <property type="entry name" value="Glutathione synthetase ATP-binding domain-like"/>
    <property type="match status" value="1"/>
</dbReference>
<keyword evidence="9 20" id="KW-0547">Nucleotide-binding</keyword>
<comment type="subcellular location">
    <subcellularLocation>
        <location evidence="3 18">Cytoplasm</location>
    </subcellularLocation>
</comment>
<dbReference type="NCBIfam" id="TIGR01205">
    <property type="entry name" value="D_ala_D_alaTIGR"/>
    <property type="match status" value="1"/>
</dbReference>
<evidence type="ECO:0000256" key="9">
    <source>
        <dbReference type="ARBA" id="ARBA00022741"/>
    </source>
</evidence>